<accession>A0ACC0BQT5</accession>
<evidence type="ECO:0000313" key="1">
    <source>
        <dbReference type="EMBL" id="KAI5675022.1"/>
    </source>
</evidence>
<proteinExistence type="predicted"/>
<dbReference type="Proteomes" id="UP001060085">
    <property type="component" value="Linkage Group LG02"/>
</dbReference>
<protein>
    <submittedName>
        <fullName evidence="1">Uncharacterized protein</fullName>
    </submittedName>
</protein>
<gene>
    <name evidence="1" type="ORF">M9H77_05972</name>
</gene>
<keyword evidence="2" id="KW-1185">Reference proteome</keyword>
<name>A0ACC0BQT5_CATRO</name>
<reference evidence="2" key="1">
    <citation type="journal article" date="2023" name="Nat. Plants">
        <title>Single-cell RNA sequencing provides a high-resolution roadmap for understanding the multicellular compartmentation of specialized metabolism.</title>
        <authorList>
            <person name="Sun S."/>
            <person name="Shen X."/>
            <person name="Li Y."/>
            <person name="Li Y."/>
            <person name="Wang S."/>
            <person name="Li R."/>
            <person name="Zhang H."/>
            <person name="Shen G."/>
            <person name="Guo B."/>
            <person name="Wei J."/>
            <person name="Xu J."/>
            <person name="St-Pierre B."/>
            <person name="Chen S."/>
            <person name="Sun C."/>
        </authorList>
    </citation>
    <scope>NUCLEOTIDE SEQUENCE [LARGE SCALE GENOMIC DNA]</scope>
</reference>
<sequence>MSSAFIPPFNSSTGYASPARRGGLGLGGSNLLLPMPLPVPTYGVEGISGAQIPNWNTAPVPVPMPVPEPVPETINPAETRSARVSRRDKAVAATPSVPLIKGQWTEAEDRKLIRLVKNCGVKKWAQIAERMVGRAGKQCRERWHNHLRPDIKKDGWSEEEEKLLVDAHKLVGNRWAEIAKRIPGRTENSIKNHWNATKRRQNSRKKSKKAEGQNGKPIPSTILQDYIRRKFPSNNADSPSDDIAPSSAGAEQIHLVYPSSEPSSYTDDSDDSSSYFTEQNYDEEMSFMQNLFASNNNDSFVEADPSFVIETKPPPPPPVVAAAAPPPVSTTPASAYMSPDMYLSHLIEGPPSMSFGENYNPNNNNNANLEMMMMMEDQKANVVKDMDLVELVQFSGARVA</sequence>
<organism evidence="1 2">
    <name type="scientific">Catharanthus roseus</name>
    <name type="common">Madagascar periwinkle</name>
    <name type="synonym">Vinca rosea</name>
    <dbReference type="NCBI Taxonomy" id="4058"/>
    <lineage>
        <taxon>Eukaryota</taxon>
        <taxon>Viridiplantae</taxon>
        <taxon>Streptophyta</taxon>
        <taxon>Embryophyta</taxon>
        <taxon>Tracheophyta</taxon>
        <taxon>Spermatophyta</taxon>
        <taxon>Magnoliopsida</taxon>
        <taxon>eudicotyledons</taxon>
        <taxon>Gunneridae</taxon>
        <taxon>Pentapetalae</taxon>
        <taxon>asterids</taxon>
        <taxon>lamiids</taxon>
        <taxon>Gentianales</taxon>
        <taxon>Apocynaceae</taxon>
        <taxon>Rauvolfioideae</taxon>
        <taxon>Vinceae</taxon>
        <taxon>Catharanthinae</taxon>
        <taxon>Catharanthus</taxon>
    </lineage>
</organism>
<dbReference type="EMBL" id="CM044702">
    <property type="protein sequence ID" value="KAI5675022.1"/>
    <property type="molecule type" value="Genomic_DNA"/>
</dbReference>
<comment type="caution">
    <text evidence="1">The sequence shown here is derived from an EMBL/GenBank/DDBJ whole genome shotgun (WGS) entry which is preliminary data.</text>
</comment>
<evidence type="ECO:0000313" key="2">
    <source>
        <dbReference type="Proteomes" id="UP001060085"/>
    </source>
</evidence>